<feature type="transmembrane region" description="Helical" evidence="1">
    <location>
        <begin position="121"/>
        <end position="147"/>
    </location>
</feature>
<evidence type="ECO:0000259" key="2">
    <source>
        <dbReference type="Pfam" id="PF20152"/>
    </source>
</evidence>
<dbReference type="PANTHER" id="PTHR40465">
    <property type="entry name" value="CHROMOSOME 1, WHOLE GENOME SHOTGUN SEQUENCE"/>
    <property type="match status" value="1"/>
</dbReference>
<dbReference type="Pfam" id="PF20152">
    <property type="entry name" value="DUF6534"/>
    <property type="match status" value="1"/>
</dbReference>
<gene>
    <name evidence="3" type="ORF">BXZ70DRAFT_238792</name>
</gene>
<feature type="transmembrane region" description="Helical" evidence="1">
    <location>
        <begin position="12"/>
        <end position="35"/>
    </location>
</feature>
<protein>
    <recommendedName>
        <fullName evidence="2">DUF6534 domain-containing protein</fullName>
    </recommendedName>
</protein>
<keyword evidence="1" id="KW-1133">Transmembrane helix</keyword>
<evidence type="ECO:0000313" key="4">
    <source>
        <dbReference type="Proteomes" id="UP000813824"/>
    </source>
</evidence>
<dbReference type="PANTHER" id="PTHR40465:SF1">
    <property type="entry name" value="DUF6534 DOMAIN-CONTAINING PROTEIN"/>
    <property type="match status" value="1"/>
</dbReference>
<comment type="caution">
    <text evidence="3">The sequence shown here is derived from an EMBL/GenBank/DDBJ whole genome shotgun (WGS) entry which is preliminary data.</text>
</comment>
<feature type="transmembrane region" description="Helical" evidence="1">
    <location>
        <begin position="159"/>
        <end position="188"/>
    </location>
</feature>
<keyword evidence="4" id="KW-1185">Reference proteome</keyword>
<evidence type="ECO:0000256" key="1">
    <source>
        <dbReference type="SAM" id="Phobius"/>
    </source>
</evidence>
<proteinExistence type="predicted"/>
<feature type="transmembrane region" description="Helical" evidence="1">
    <location>
        <begin position="47"/>
        <end position="73"/>
    </location>
</feature>
<sequence length="343" mass="37762">MAPAPPITDSELVSGYLIVAYLALILYGIVIAQAYEYGMHSAGDTRLMKYAVLAVAVLETVHTMFIMHASFLFSVTDFEHLPALLLIPWSAGASVACGMFITIIVQSFYIRRIYVLSERNWWITGLVSLLLFARTPFNFATAALMYTLKTWAAFRVNHIGPLITVTFGLGLSTAVDVLIAGILVFYLYRARTGFKNSDTLVHTLMAYTVNSGLLTMCCSTLALILFFVKPDSLAFAGLVQLSSKLYANSFLGTLNARRRLRTQIAETRNTSSGSKIPSSAVVGGSSAMIAADRRTTPPTLKQIQIFQETYQVSSYDHMGMGKDSDEFNVAEEQVEMVKVQHVL</sequence>
<feature type="domain" description="DUF6534" evidence="2">
    <location>
        <begin position="172"/>
        <end position="259"/>
    </location>
</feature>
<dbReference type="InterPro" id="IPR045339">
    <property type="entry name" value="DUF6534"/>
</dbReference>
<feature type="transmembrane region" description="Helical" evidence="1">
    <location>
        <begin position="85"/>
        <end position="109"/>
    </location>
</feature>
<dbReference type="Proteomes" id="UP000813824">
    <property type="component" value="Unassembled WGS sequence"/>
</dbReference>
<dbReference type="OrthoDB" id="3263055at2759"/>
<keyword evidence="1" id="KW-0812">Transmembrane</keyword>
<feature type="transmembrane region" description="Helical" evidence="1">
    <location>
        <begin position="200"/>
        <end position="227"/>
    </location>
</feature>
<evidence type="ECO:0000313" key="3">
    <source>
        <dbReference type="EMBL" id="KAH8099625.1"/>
    </source>
</evidence>
<accession>A0A8K0UNY2</accession>
<reference evidence="3" key="1">
    <citation type="journal article" date="2021" name="New Phytol.">
        <title>Evolutionary innovations through gain and loss of genes in the ectomycorrhizal Boletales.</title>
        <authorList>
            <person name="Wu G."/>
            <person name="Miyauchi S."/>
            <person name="Morin E."/>
            <person name="Kuo A."/>
            <person name="Drula E."/>
            <person name="Varga T."/>
            <person name="Kohler A."/>
            <person name="Feng B."/>
            <person name="Cao Y."/>
            <person name="Lipzen A."/>
            <person name="Daum C."/>
            <person name="Hundley H."/>
            <person name="Pangilinan J."/>
            <person name="Johnson J."/>
            <person name="Barry K."/>
            <person name="LaButti K."/>
            <person name="Ng V."/>
            <person name="Ahrendt S."/>
            <person name="Min B."/>
            <person name="Choi I.G."/>
            <person name="Park H."/>
            <person name="Plett J.M."/>
            <person name="Magnuson J."/>
            <person name="Spatafora J.W."/>
            <person name="Nagy L.G."/>
            <person name="Henrissat B."/>
            <person name="Grigoriev I.V."/>
            <person name="Yang Z.L."/>
            <person name="Xu J."/>
            <person name="Martin F.M."/>
        </authorList>
    </citation>
    <scope>NUCLEOTIDE SEQUENCE</scope>
    <source>
        <strain evidence="3">KKN 215</strain>
    </source>
</reference>
<dbReference type="EMBL" id="JAEVFJ010000019">
    <property type="protein sequence ID" value="KAH8099625.1"/>
    <property type="molecule type" value="Genomic_DNA"/>
</dbReference>
<keyword evidence="1" id="KW-0472">Membrane</keyword>
<organism evidence="3 4">
    <name type="scientific">Cristinia sonorae</name>
    <dbReference type="NCBI Taxonomy" id="1940300"/>
    <lineage>
        <taxon>Eukaryota</taxon>
        <taxon>Fungi</taxon>
        <taxon>Dikarya</taxon>
        <taxon>Basidiomycota</taxon>
        <taxon>Agaricomycotina</taxon>
        <taxon>Agaricomycetes</taxon>
        <taxon>Agaricomycetidae</taxon>
        <taxon>Agaricales</taxon>
        <taxon>Pleurotineae</taxon>
        <taxon>Stephanosporaceae</taxon>
        <taxon>Cristinia</taxon>
    </lineage>
</organism>
<dbReference type="AlphaFoldDB" id="A0A8K0UNY2"/>
<name>A0A8K0UNY2_9AGAR</name>